<feature type="compositionally biased region" description="Low complexity" evidence="1">
    <location>
        <begin position="85"/>
        <end position="96"/>
    </location>
</feature>
<comment type="caution">
    <text evidence="2">The sequence shown here is derived from an EMBL/GenBank/DDBJ whole genome shotgun (WGS) entry which is preliminary data.</text>
</comment>
<dbReference type="EMBL" id="JAULSU010000001">
    <property type="protein sequence ID" value="KAK0632350.1"/>
    <property type="molecule type" value="Genomic_DNA"/>
</dbReference>
<feature type="non-terminal residue" evidence="2">
    <location>
        <position position="137"/>
    </location>
</feature>
<feature type="compositionally biased region" description="Polar residues" evidence="1">
    <location>
        <begin position="36"/>
        <end position="62"/>
    </location>
</feature>
<evidence type="ECO:0000256" key="1">
    <source>
        <dbReference type="SAM" id="MobiDB-lite"/>
    </source>
</evidence>
<dbReference type="Gene3D" id="3.40.50.300">
    <property type="entry name" value="P-loop containing nucleotide triphosphate hydrolases"/>
    <property type="match status" value="1"/>
</dbReference>
<dbReference type="InterPro" id="IPR027417">
    <property type="entry name" value="P-loop_NTPase"/>
</dbReference>
<accession>A0AA39XEQ5</accession>
<dbReference type="AlphaFoldDB" id="A0AA39XEQ5"/>
<organism evidence="2 3">
    <name type="scientific">Immersiella caudata</name>
    <dbReference type="NCBI Taxonomy" id="314043"/>
    <lineage>
        <taxon>Eukaryota</taxon>
        <taxon>Fungi</taxon>
        <taxon>Dikarya</taxon>
        <taxon>Ascomycota</taxon>
        <taxon>Pezizomycotina</taxon>
        <taxon>Sordariomycetes</taxon>
        <taxon>Sordariomycetidae</taxon>
        <taxon>Sordariales</taxon>
        <taxon>Lasiosphaeriaceae</taxon>
        <taxon>Immersiella</taxon>
    </lineage>
</organism>
<feature type="region of interest" description="Disordered" evidence="1">
    <location>
        <begin position="1"/>
        <end position="107"/>
    </location>
</feature>
<reference evidence="2" key="1">
    <citation type="submission" date="2023-06" db="EMBL/GenBank/DDBJ databases">
        <title>Genome-scale phylogeny and comparative genomics of the fungal order Sordariales.</title>
        <authorList>
            <consortium name="Lawrence Berkeley National Laboratory"/>
            <person name="Hensen N."/>
            <person name="Bonometti L."/>
            <person name="Westerberg I."/>
            <person name="Brannstrom I.O."/>
            <person name="Guillou S."/>
            <person name="Cros-Aarteil S."/>
            <person name="Calhoun S."/>
            <person name="Haridas S."/>
            <person name="Kuo A."/>
            <person name="Mondo S."/>
            <person name="Pangilinan J."/>
            <person name="Riley R."/>
            <person name="Labutti K."/>
            <person name="Andreopoulos B."/>
            <person name="Lipzen A."/>
            <person name="Chen C."/>
            <person name="Yanf M."/>
            <person name="Daum C."/>
            <person name="Ng V."/>
            <person name="Clum A."/>
            <person name="Steindorff A."/>
            <person name="Ohm R."/>
            <person name="Martin F."/>
            <person name="Silar P."/>
            <person name="Natvig D."/>
            <person name="Lalanne C."/>
            <person name="Gautier V."/>
            <person name="Ament-Velasquez S.L."/>
            <person name="Kruys A."/>
            <person name="Hutchinson M.I."/>
            <person name="Powell A.J."/>
            <person name="Barry K."/>
            <person name="Miller A.N."/>
            <person name="Grigoriev I.V."/>
            <person name="Debuchy R."/>
            <person name="Gladieux P."/>
            <person name="Thoren M.H."/>
            <person name="Johannesson H."/>
        </authorList>
    </citation>
    <scope>NUCLEOTIDE SEQUENCE</scope>
    <source>
        <strain evidence="2">CBS 606.72</strain>
    </source>
</reference>
<protein>
    <submittedName>
        <fullName evidence="2">Uncharacterized protein</fullName>
    </submittedName>
</protein>
<proteinExistence type="predicted"/>
<dbReference type="Proteomes" id="UP001175000">
    <property type="component" value="Unassembled WGS sequence"/>
</dbReference>
<name>A0AA39XEQ5_9PEZI</name>
<evidence type="ECO:0000313" key="3">
    <source>
        <dbReference type="Proteomes" id="UP001175000"/>
    </source>
</evidence>
<keyword evidence="3" id="KW-1185">Reference proteome</keyword>
<gene>
    <name evidence="2" type="ORF">B0T14DRAFT_503976</name>
</gene>
<sequence length="137" mass="14857">MSKKRKHEANVVKIGGKTISLEGYLTKKPRQETNTKDASANTARASQPPETASQNASNTSENMVKASEPPDDAFQNAGDASSNLKQASQKASRASSNTAKPMGDPKYLATRQALPIWKYQDDIRRVLRANDVLVLVG</sequence>
<evidence type="ECO:0000313" key="2">
    <source>
        <dbReference type="EMBL" id="KAK0632350.1"/>
    </source>
</evidence>